<evidence type="ECO:0000313" key="2">
    <source>
        <dbReference type="EMBL" id="GIY50878.1"/>
    </source>
</evidence>
<dbReference type="AlphaFoldDB" id="A0AAV4TWE1"/>
<feature type="region of interest" description="Disordered" evidence="1">
    <location>
        <begin position="1"/>
        <end position="35"/>
    </location>
</feature>
<reference evidence="2 3" key="1">
    <citation type="submission" date="2021-06" db="EMBL/GenBank/DDBJ databases">
        <title>Caerostris extrusa draft genome.</title>
        <authorList>
            <person name="Kono N."/>
            <person name="Arakawa K."/>
        </authorList>
    </citation>
    <scope>NUCLEOTIDE SEQUENCE [LARGE SCALE GENOMIC DNA]</scope>
</reference>
<comment type="caution">
    <text evidence="2">The sequence shown here is derived from an EMBL/GenBank/DDBJ whole genome shotgun (WGS) entry which is preliminary data.</text>
</comment>
<name>A0AAV4TWE1_CAEEX</name>
<protein>
    <submittedName>
        <fullName evidence="2">Uncharacterized protein</fullName>
    </submittedName>
</protein>
<dbReference type="Proteomes" id="UP001054945">
    <property type="component" value="Unassembled WGS sequence"/>
</dbReference>
<organism evidence="2 3">
    <name type="scientific">Caerostris extrusa</name>
    <name type="common">Bark spider</name>
    <name type="synonym">Caerostris bankana</name>
    <dbReference type="NCBI Taxonomy" id="172846"/>
    <lineage>
        <taxon>Eukaryota</taxon>
        <taxon>Metazoa</taxon>
        <taxon>Ecdysozoa</taxon>
        <taxon>Arthropoda</taxon>
        <taxon>Chelicerata</taxon>
        <taxon>Arachnida</taxon>
        <taxon>Araneae</taxon>
        <taxon>Araneomorphae</taxon>
        <taxon>Entelegynae</taxon>
        <taxon>Araneoidea</taxon>
        <taxon>Araneidae</taxon>
        <taxon>Caerostris</taxon>
    </lineage>
</organism>
<dbReference type="EMBL" id="BPLR01012039">
    <property type="protein sequence ID" value="GIY50878.1"/>
    <property type="molecule type" value="Genomic_DNA"/>
</dbReference>
<gene>
    <name evidence="2" type="ORF">CEXT_579891</name>
</gene>
<accession>A0AAV4TWE1</accession>
<feature type="compositionally biased region" description="Basic and acidic residues" evidence="1">
    <location>
        <begin position="1"/>
        <end position="10"/>
    </location>
</feature>
<evidence type="ECO:0000256" key="1">
    <source>
        <dbReference type="SAM" id="MobiDB-lite"/>
    </source>
</evidence>
<proteinExistence type="predicted"/>
<keyword evidence="3" id="KW-1185">Reference proteome</keyword>
<sequence>MSRPCPEERAKRKHIDKTMGVSTVSKDSSDDTSPIPGMTLIEGGVRLIIGGGGVAGKVLQKEKENGLLTFLLGEIVLFSTPHPYFLIQNIRPPNEQEQFETEQKQILSTISKTNATRISNSEYSNKEQSINAAVSFVSLNAVLLSNIPQNFKEKPESFLKTE</sequence>
<evidence type="ECO:0000313" key="3">
    <source>
        <dbReference type="Proteomes" id="UP001054945"/>
    </source>
</evidence>